<feature type="compositionally biased region" description="Basic residues" evidence="10">
    <location>
        <begin position="9"/>
        <end position="23"/>
    </location>
</feature>
<evidence type="ECO:0000313" key="14">
    <source>
        <dbReference type="Proteomes" id="UP001652642"/>
    </source>
</evidence>
<dbReference type="InterPro" id="IPR027417">
    <property type="entry name" value="P-loop_NTPase"/>
</dbReference>
<feature type="domain" description="NOL9 C-terminal" evidence="13">
    <location>
        <begin position="507"/>
        <end position="607"/>
    </location>
</feature>
<dbReference type="RefSeq" id="XP_072833828.1">
    <property type="nucleotide sequence ID" value="XM_072977727.1"/>
</dbReference>
<evidence type="ECO:0000256" key="8">
    <source>
        <dbReference type="ARBA" id="ARBA00023242"/>
    </source>
</evidence>
<evidence type="ECO:0000313" key="15">
    <source>
        <dbReference type="RefSeq" id="XP_072833828.1"/>
    </source>
</evidence>
<dbReference type="PANTHER" id="PTHR12755:SF3">
    <property type="entry name" value="POLYNUCLEOTIDE 5'-HYDROXYL-KINASE NOL9"/>
    <property type="match status" value="1"/>
</dbReference>
<organism evidence="14 15">
    <name type="scientific">Pogona vitticeps</name>
    <name type="common">central bearded dragon</name>
    <dbReference type="NCBI Taxonomy" id="103695"/>
    <lineage>
        <taxon>Eukaryota</taxon>
        <taxon>Metazoa</taxon>
        <taxon>Chordata</taxon>
        <taxon>Craniata</taxon>
        <taxon>Vertebrata</taxon>
        <taxon>Euteleostomi</taxon>
        <taxon>Lepidosauria</taxon>
        <taxon>Squamata</taxon>
        <taxon>Bifurcata</taxon>
        <taxon>Unidentata</taxon>
        <taxon>Episquamata</taxon>
        <taxon>Toxicofera</taxon>
        <taxon>Iguania</taxon>
        <taxon>Acrodonta</taxon>
        <taxon>Agamidae</taxon>
        <taxon>Amphibolurinae</taxon>
        <taxon>Pogona</taxon>
    </lineage>
</organism>
<accession>A0ABM5EL18</accession>
<evidence type="ECO:0000256" key="9">
    <source>
        <dbReference type="ARBA" id="ARBA00071212"/>
    </source>
</evidence>
<evidence type="ECO:0000259" key="11">
    <source>
        <dbReference type="Pfam" id="PF16575"/>
    </source>
</evidence>
<dbReference type="Gene3D" id="3.40.50.300">
    <property type="entry name" value="P-loop containing nucleotide triphosphate hydrolases"/>
    <property type="match status" value="1"/>
</dbReference>
<dbReference type="InterPro" id="IPR032319">
    <property type="entry name" value="CLP1_P"/>
</dbReference>
<keyword evidence="5" id="KW-0547">Nucleotide-binding</keyword>
<name>A0ABM5EL18_9SAUR</name>
<dbReference type="Proteomes" id="UP001652642">
    <property type="component" value="Chromosome 7"/>
</dbReference>
<feature type="domain" description="Clp1 P-loop" evidence="11">
    <location>
        <begin position="269"/>
        <end position="401"/>
    </location>
</feature>
<keyword evidence="8" id="KW-0539">Nucleus</keyword>
<evidence type="ECO:0000256" key="4">
    <source>
        <dbReference type="ARBA" id="ARBA00022679"/>
    </source>
</evidence>
<dbReference type="InterPro" id="IPR057570">
    <property type="entry name" value="NOL9_C"/>
</dbReference>
<evidence type="ECO:0000256" key="7">
    <source>
        <dbReference type="ARBA" id="ARBA00022840"/>
    </source>
</evidence>
<keyword evidence="4" id="KW-0808">Transferase</keyword>
<dbReference type="PANTHER" id="PTHR12755">
    <property type="entry name" value="CLEAVAGE/POLYADENYLATION FACTOR IA SUBUNIT CLP1P"/>
    <property type="match status" value="1"/>
</dbReference>
<evidence type="ECO:0000256" key="2">
    <source>
        <dbReference type="ARBA" id="ARBA00011003"/>
    </source>
</evidence>
<dbReference type="Pfam" id="PF24419">
    <property type="entry name" value="Cupin_NOL9"/>
    <property type="match status" value="1"/>
</dbReference>
<keyword evidence="3" id="KW-0698">rRNA processing</keyword>
<feature type="region of interest" description="Disordered" evidence="10">
    <location>
        <begin position="1"/>
        <end position="41"/>
    </location>
</feature>
<evidence type="ECO:0000259" key="13">
    <source>
        <dbReference type="Pfam" id="PF25467"/>
    </source>
</evidence>
<comment type="similarity">
    <text evidence="2">Belongs to the Clp1 family. NOL9/GRC3 subfamily.</text>
</comment>
<keyword evidence="6" id="KW-0418">Kinase</keyword>
<proteinExistence type="inferred from homology"/>
<evidence type="ECO:0000256" key="3">
    <source>
        <dbReference type="ARBA" id="ARBA00022552"/>
    </source>
</evidence>
<dbReference type="GeneID" id="110082449"/>
<evidence type="ECO:0000259" key="12">
    <source>
        <dbReference type="Pfam" id="PF24419"/>
    </source>
</evidence>
<evidence type="ECO:0000256" key="5">
    <source>
        <dbReference type="ARBA" id="ARBA00022741"/>
    </source>
</evidence>
<dbReference type="InterPro" id="IPR057573">
    <property type="entry name" value="NOL9_N"/>
</dbReference>
<evidence type="ECO:0000256" key="6">
    <source>
        <dbReference type="ARBA" id="ARBA00022777"/>
    </source>
</evidence>
<gene>
    <name evidence="15" type="primary">NOL9</name>
</gene>
<dbReference type="InterPro" id="IPR045116">
    <property type="entry name" value="Clp1/Grc3"/>
</dbReference>
<dbReference type="Pfam" id="PF25467">
    <property type="entry name" value="NOL9_C"/>
    <property type="match status" value="1"/>
</dbReference>
<protein>
    <recommendedName>
        <fullName evidence="9">Polynucleotide 5'-hydroxyl-kinase NOL9</fullName>
    </recommendedName>
</protein>
<evidence type="ECO:0000256" key="10">
    <source>
        <dbReference type="SAM" id="MobiDB-lite"/>
    </source>
</evidence>
<sequence>MAKSSLASFKRHQRRRKRRRLPLPRRPGPREPPEAVSAEGPEDAWRDFAASFVAAGLVAPPPPDEEPEPPGESLAAAAEAHEGRAALLCLRGQTLTFTGKCCLTCLYGSVEVLGFTITPDQPPYHLFSPHTHCALTMKAITYKEPEKPEKEMKREARSILRAHHVPQDARRKLMKKFAPQCSIVLLEHLDTPVTRFLLSHPSFSHMFRAKKEKVPCFSLEDEALASVGVGRLALENGLLVSGSMLLAIEELLQACQEEDEGCPVILVCGPKSVGKSTFNRYLINLLLNRLPCVEYLECDLGQPEFTPPGCISLINVTEPLLGPPYTHQRRPHKMMYFGETSCEQDTERYIDTVKAVFTAYERDVPLVVNTMGWVKGTGLLLLIDIIRLLSPSHVVQISAEDFKDVPQLTLEYVCGAAGLHTRRKGPSMAKRLKSEAEDVGQCWSHRDFRLPPSAHKLLCVQPQFPGAGLAGSVRTHSSTLRDLAVLGYLGLLQPSDSEPVLPLHGLVPYQVPFGAVALKVLHVDVAPAHILYALNASWVGLCQVQEELPSQAEGPVLLTQTPICDCLGFGIVRGVDMDKKLYYILSPVAPESLRLVNCLLVGNISIPNSVFLNQVGIEGEVPYVTSEYNFDISGAGKLKMKKHLKRREHSQS</sequence>
<keyword evidence="7" id="KW-0067">ATP-binding</keyword>
<reference evidence="15" key="1">
    <citation type="submission" date="2025-08" db="UniProtKB">
        <authorList>
            <consortium name="RefSeq"/>
        </authorList>
    </citation>
    <scope>IDENTIFICATION</scope>
</reference>
<feature type="domain" description="NOL9 N-terminal" evidence="12">
    <location>
        <begin position="79"/>
        <end position="227"/>
    </location>
</feature>
<comment type="subcellular location">
    <subcellularLocation>
        <location evidence="1">Nucleus</location>
        <location evidence="1">Nucleolus</location>
    </subcellularLocation>
</comment>
<dbReference type="Pfam" id="PF16575">
    <property type="entry name" value="CLP1_P"/>
    <property type="match status" value="1"/>
</dbReference>
<evidence type="ECO:0000256" key="1">
    <source>
        <dbReference type="ARBA" id="ARBA00004604"/>
    </source>
</evidence>
<keyword evidence="14" id="KW-1185">Reference proteome</keyword>